<dbReference type="PANTHER" id="PTHR47843:SF5">
    <property type="entry name" value="BTB_POZ DOMAIN PROTEIN"/>
    <property type="match status" value="1"/>
</dbReference>
<dbReference type="SUPFAM" id="SSF54695">
    <property type="entry name" value="POZ domain"/>
    <property type="match status" value="1"/>
</dbReference>
<accession>A0A1L7WUC0</accession>
<dbReference type="Gene3D" id="3.30.710.10">
    <property type="entry name" value="Potassium Channel Kv1.1, Chain A"/>
    <property type="match status" value="1"/>
</dbReference>
<sequence length="452" mass="48905">MAFFSSGSNLPVITPSAAEKASNSSPNPIAPESHMAEALSSIFASGKYSDLVVKCKGQQWQVHKAVVCMLSKPIGAAFDRGFMVSGKLYCEESVSYSDGTKEASTGEIDLEDDDPRIVQLMLEYMYKGNLNIQIPIARMSPPAHTVEGNASQYGFPPAQQSTVLQPLSGTTTFPNLMAYQMRINNPSNIYSNPSSMTSVYQPYSYMAYPPPYTSASTMMMYPTPVNAISSSHTGSATVGLVQPNAANNALGSPSNPIVVGNTSLNDISNGNVRLGPASSPAAQPSTDDLSRGLITAAEVYILADKYDVQGLKVLACDKYKALCEYYWNNEHFIESLSIIFDNTPDTNETDILRVVTLDTASLHTKELLRKETFQELCQCRGDIATAVLMASVEIPSSPSNNNGRSFSSGDGAMGSGSVTHFFCPVDASHNFQIWAMPDQYYCHQCGVIRRLN</sequence>
<protein>
    <recommendedName>
        <fullName evidence="1">BTB domain-containing protein</fullName>
    </recommendedName>
</protein>
<dbReference type="EMBL" id="FJOG01000008">
    <property type="protein sequence ID" value="CZR56340.1"/>
    <property type="molecule type" value="Genomic_DNA"/>
</dbReference>
<evidence type="ECO:0000313" key="2">
    <source>
        <dbReference type="EMBL" id="CZR56340.1"/>
    </source>
</evidence>
<dbReference type="PROSITE" id="PS50097">
    <property type="entry name" value="BTB"/>
    <property type="match status" value="1"/>
</dbReference>
<proteinExistence type="predicted"/>
<organism evidence="2 3">
    <name type="scientific">Phialocephala subalpina</name>
    <dbReference type="NCBI Taxonomy" id="576137"/>
    <lineage>
        <taxon>Eukaryota</taxon>
        <taxon>Fungi</taxon>
        <taxon>Dikarya</taxon>
        <taxon>Ascomycota</taxon>
        <taxon>Pezizomycotina</taxon>
        <taxon>Leotiomycetes</taxon>
        <taxon>Helotiales</taxon>
        <taxon>Mollisiaceae</taxon>
        <taxon>Phialocephala</taxon>
        <taxon>Phialocephala fortinii species complex</taxon>
    </lineage>
</organism>
<dbReference type="CDD" id="cd18186">
    <property type="entry name" value="BTB_POZ_ZBTB_KLHL-like"/>
    <property type="match status" value="1"/>
</dbReference>
<feature type="domain" description="BTB" evidence="1">
    <location>
        <begin position="49"/>
        <end position="134"/>
    </location>
</feature>
<name>A0A1L7WUC0_9HELO</name>
<evidence type="ECO:0000259" key="1">
    <source>
        <dbReference type="PROSITE" id="PS50097"/>
    </source>
</evidence>
<dbReference type="InterPro" id="IPR011333">
    <property type="entry name" value="SKP1/BTB/POZ_sf"/>
</dbReference>
<reference evidence="2 3" key="1">
    <citation type="submission" date="2016-03" db="EMBL/GenBank/DDBJ databases">
        <authorList>
            <person name="Ploux O."/>
        </authorList>
    </citation>
    <scope>NUCLEOTIDE SEQUENCE [LARGE SCALE GENOMIC DNA]</scope>
    <source>
        <strain evidence="2 3">UAMH 11012</strain>
    </source>
</reference>
<evidence type="ECO:0000313" key="3">
    <source>
        <dbReference type="Proteomes" id="UP000184330"/>
    </source>
</evidence>
<dbReference type="Pfam" id="PF00651">
    <property type="entry name" value="BTB"/>
    <property type="match status" value="1"/>
</dbReference>
<gene>
    <name evidence="2" type="ORF">PAC_06228</name>
</gene>
<dbReference type="PANTHER" id="PTHR47843">
    <property type="entry name" value="BTB DOMAIN-CONTAINING PROTEIN-RELATED"/>
    <property type="match status" value="1"/>
</dbReference>
<keyword evidence="3" id="KW-1185">Reference proteome</keyword>
<dbReference type="AlphaFoldDB" id="A0A1L7WUC0"/>
<dbReference type="OrthoDB" id="6359816at2759"/>
<dbReference type="InterPro" id="IPR000210">
    <property type="entry name" value="BTB/POZ_dom"/>
</dbReference>
<dbReference type="Proteomes" id="UP000184330">
    <property type="component" value="Unassembled WGS sequence"/>
</dbReference>